<evidence type="ECO:0000256" key="5">
    <source>
        <dbReference type="SAM" id="MobiDB-lite"/>
    </source>
</evidence>
<feature type="region of interest" description="Disordered" evidence="5">
    <location>
        <begin position="27"/>
        <end position="54"/>
    </location>
</feature>
<feature type="domain" description="Zinc finger DksA/TraR C4-type" evidence="6">
    <location>
        <begin position="89"/>
        <end position="117"/>
    </location>
</feature>
<comment type="caution">
    <text evidence="7">The sequence shown here is derived from an EMBL/GenBank/DDBJ whole genome shotgun (WGS) entry which is preliminary data.</text>
</comment>
<dbReference type="PANTHER" id="PTHR33823">
    <property type="entry name" value="RNA POLYMERASE-BINDING TRANSCRIPTION FACTOR DKSA-RELATED"/>
    <property type="match status" value="1"/>
</dbReference>
<dbReference type="SUPFAM" id="SSF109635">
    <property type="entry name" value="DnaK suppressor protein DksA, alpha-hairpin domain"/>
    <property type="match status" value="1"/>
</dbReference>
<feature type="compositionally biased region" description="Polar residues" evidence="5">
    <location>
        <begin position="164"/>
        <end position="174"/>
    </location>
</feature>
<sequence length="174" mass="19101">MTRLKESQIATLKDKLLKEKEEIGRHFEINDAEEQAALTDSTGELSSYDNHPADMATETFERERDNAVNDAFGERLDEIEQALGRMKNGTYGICEVCGKPIPYERLEAIPSAPTCVDDAPKPGDPAGRPVEEQVMTAPPTGAGEARQRNPGRFDDADAWKNVESYGSSDTPATK</sequence>
<dbReference type="Gene3D" id="1.20.120.910">
    <property type="entry name" value="DksA, coiled-coil domain"/>
    <property type="match status" value="1"/>
</dbReference>
<dbReference type="InterPro" id="IPR014240">
    <property type="entry name" value="YteA"/>
</dbReference>
<dbReference type="PROSITE" id="PS51128">
    <property type="entry name" value="ZF_DKSA_2"/>
    <property type="match status" value="1"/>
</dbReference>
<accession>A0A3D9IA09</accession>
<evidence type="ECO:0000256" key="3">
    <source>
        <dbReference type="ARBA" id="ARBA00022833"/>
    </source>
</evidence>
<dbReference type="InterPro" id="IPR037187">
    <property type="entry name" value="DnaK_N"/>
</dbReference>
<keyword evidence="1" id="KW-0479">Metal-binding</keyword>
<dbReference type="GO" id="GO:0008270">
    <property type="term" value="F:zinc ion binding"/>
    <property type="evidence" value="ECO:0007669"/>
    <property type="project" value="UniProtKB-KW"/>
</dbReference>
<evidence type="ECO:0000313" key="8">
    <source>
        <dbReference type="Proteomes" id="UP000256869"/>
    </source>
</evidence>
<feature type="region of interest" description="Disordered" evidence="5">
    <location>
        <begin position="114"/>
        <end position="174"/>
    </location>
</feature>
<evidence type="ECO:0000256" key="2">
    <source>
        <dbReference type="ARBA" id="ARBA00022771"/>
    </source>
</evidence>
<dbReference type="OrthoDB" id="9811543at2"/>
<dbReference type="RefSeq" id="WP_115993576.1">
    <property type="nucleotide sequence ID" value="NZ_QRDY01000008.1"/>
</dbReference>
<feature type="zinc finger region" description="dksA C4-type" evidence="4">
    <location>
        <begin position="94"/>
        <end position="118"/>
    </location>
</feature>
<dbReference type="EMBL" id="QRDY01000008">
    <property type="protein sequence ID" value="RED58598.1"/>
    <property type="molecule type" value="Genomic_DNA"/>
</dbReference>
<feature type="compositionally biased region" description="Polar residues" evidence="5">
    <location>
        <begin position="38"/>
        <end position="49"/>
    </location>
</feature>
<reference evidence="7 8" key="1">
    <citation type="submission" date="2018-07" db="EMBL/GenBank/DDBJ databases">
        <title>Genomic Encyclopedia of Type Strains, Phase III (KMG-III): the genomes of soil and plant-associated and newly described type strains.</title>
        <authorList>
            <person name="Whitman W."/>
        </authorList>
    </citation>
    <scope>NUCLEOTIDE SEQUENCE [LARGE SCALE GENOMIC DNA]</scope>
    <source>
        <strain evidence="7 8">CECT 8236</strain>
    </source>
</reference>
<evidence type="ECO:0000313" key="7">
    <source>
        <dbReference type="EMBL" id="RED58598.1"/>
    </source>
</evidence>
<dbReference type="PANTHER" id="PTHR33823:SF4">
    <property type="entry name" value="GENERAL STRESS PROTEIN 16O"/>
    <property type="match status" value="1"/>
</dbReference>
<protein>
    <submittedName>
        <fullName evidence="7">TraR/DksA family transcriptional regulator</fullName>
    </submittedName>
</protein>
<gene>
    <name evidence="7" type="ORF">DFP95_108124</name>
</gene>
<dbReference type="Pfam" id="PF01258">
    <property type="entry name" value="zf-dskA_traR"/>
    <property type="match status" value="1"/>
</dbReference>
<evidence type="ECO:0000259" key="6">
    <source>
        <dbReference type="Pfam" id="PF01258"/>
    </source>
</evidence>
<evidence type="ECO:0000256" key="1">
    <source>
        <dbReference type="ARBA" id="ARBA00022723"/>
    </source>
</evidence>
<dbReference type="Proteomes" id="UP000256869">
    <property type="component" value="Unassembled WGS sequence"/>
</dbReference>
<dbReference type="InterPro" id="IPR000962">
    <property type="entry name" value="Znf_DskA_TraR"/>
</dbReference>
<evidence type="ECO:0000256" key="4">
    <source>
        <dbReference type="PROSITE-ProRule" id="PRU00510"/>
    </source>
</evidence>
<keyword evidence="3" id="KW-0862">Zinc</keyword>
<keyword evidence="8" id="KW-1185">Reference proteome</keyword>
<dbReference type="SUPFAM" id="SSF57716">
    <property type="entry name" value="Glucocorticoid receptor-like (DNA-binding domain)"/>
    <property type="match status" value="1"/>
</dbReference>
<dbReference type="NCBIfam" id="TIGR02890">
    <property type="entry name" value="bacill_yteA"/>
    <property type="match status" value="1"/>
</dbReference>
<feature type="compositionally biased region" description="Basic and acidic residues" evidence="5">
    <location>
        <begin position="145"/>
        <end position="160"/>
    </location>
</feature>
<organism evidence="7 8">
    <name type="scientific">Cohnella lupini</name>
    <dbReference type="NCBI Taxonomy" id="1294267"/>
    <lineage>
        <taxon>Bacteria</taxon>
        <taxon>Bacillati</taxon>
        <taxon>Bacillota</taxon>
        <taxon>Bacilli</taxon>
        <taxon>Bacillales</taxon>
        <taxon>Paenibacillaceae</taxon>
        <taxon>Cohnella</taxon>
    </lineage>
</organism>
<name>A0A3D9IA09_9BACL</name>
<dbReference type="AlphaFoldDB" id="A0A3D9IA09"/>
<keyword evidence="2" id="KW-0863">Zinc-finger</keyword>
<proteinExistence type="predicted"/>